<organism evidence="2 3">
    <name type="scientific">Sporothrix epigloea</name>
    <dbReference type="NCBI Taxonomy" id="1892477"/>
    <lineage>
        <taxon>Eukaryota</taxon>
        <taxon>Fungi</taxon>
        <taxon>Dikarya</taxon>
        <taxon>Ascomycota</taxon>
        <taxon>Pezizomycotina</taxon>
        <taxon>Sordariomycetes</taxon>
        <taxon>Sordariomycetidae</taxon>
        <taxon>Ophiostomatales</taxon>
        <taxon>Ophiostomataceae</taxon>
        <taxon>Sporothrix</taxon>
    </lineage>
</organism>
<dbReference type="Proteomes" id="UP001642501">
    <property type="component" value="Unassembled WGS sequence"/>
</dbReference>
<keyword evidence="1" id="KW-0812">Transmembrane</keyword>
<protein>
    <submittedName>
        <fullName evidence="2">Uncharacterized protein</fullName>
    </submittedName>
</protein>
<evidence type="ECO:0000256" key="1">
    <source>
        <dbReference type="SAM" id="Phobius"/>
    </source>
</evidence>
<keyword evidence="3" id="KW-1185">Reference proteome</keyword>
<comment type="caution">
    <text evidence="2">The sequence shown here is derived from an EMBL/GenBank/DDBJ whole genome shotgun (WGS) entry which is preliminary data.</text>
</comment>
<reference evidence="2 3" key="1">
    <citation type="submission" date="2024-01" db="EMBL/GenBank/DDBJ databases">
        <authorList>
            <person name="Allen C."/>
            <person name="Tagirdzhanova G."/>
        </authorList>
    </citation>
    <scope>NUCLEOTIDE SEQUENCE [LARGE SCALE GENOMIC DNA]</scope>
    <source>
        <strain evidence="2 3">CBS 573.63</strain>
    </source>
</reference>
<keyword evidence="1" id="KW-1133">Transmembrane helix</keyword>
<accession>A0ABP0E0S2</accession>
<dbReference type="EMBL" id="CAWUOM010000157">
    <property type="protein sequence ID" value="CAK7274161.1"/>
    <property type="molecule type" value="Genomic_DNA"/>
</dbReference>
<evidence type="ECO:0000313" key="2">
    <source>
        <dbReference type="EMBL" id="CAK7274161.1"/>
    </source>
</evidence>
<evidence type="ECO:0000313" key="3">
    <source>
        <dbReference type="Proteomes" id="UP001642501"/>
    </source>
</evidence>
<proteinExistence type="predicted"/>
<keyword evidence="1" id="KW-0472">Membrane</keyword>
<sequence length="105" mass="12012">MPWYPPRSGIYGGDVSFFYATYLLTGIGLVIACGLYYWAWVSWVPLLRGYRLRQEIVFLENGAQTNNLVKVPIDQLATWDAEHDKSGRKLEEAITPEIVNFTKVL</sequence>
<name>A0ABP0E0S2_9PEZI</name>
<gene>
    <name evidence="2" type="ORF">SEPCBS57363_006018</name>
</gene>
<feature type="transmembrane region" description="Helical" evidence="1">
    <location>
        <begin position="20"/>
        <end position="43"/>
    </location>
</feature>
<dbReference type="PROSITE" id="PS51257">
    <property type="entry name" value="PROKAR_LIPOPROTEIN"/>
    <property type="match status" value="1"/>
</dbReference>